<dbReference type="EMBL" id="VJMJ01000089">
    <property type="protein sequence ID" value="KAF0736526.1"/>
    <property type="molecule type" value="Genomic_DNA"/>
</dbReference>
<feature type="region of interest" description="Disordered" evidence="1">
    <location>
        <begin position="140"/>
        <end position="187"/>
    </location>
</feature>
<feature type="compositionally biased region" description="Gly residues" evidence="1">
    <location>
        <begin position="178"/>
        <end position="187"/>
    </location>
</feature>
<evidence type="ECO:0000313" key="3">
    <source>
        <dbReference type="EMBL" id="KAF0736526.1"/>
    </source>
</evidence>
<dbReference type="Proteomes" id="UP000481153">
    <property type="component" value="Unassembled WGS sequence"/>
</dbReference>
<dbReference type="PROSITE" id="PS50020">
    <property type="entry name" value="WW_DOMAIN_2"/>
    <property type="match status" value="1"/>
</dbReference>
<protein>
    <recommendedName>
        <fullName evidence="2">WW domain-containing protein</fullName>
    </recommendedName>
</protein>
<dbReference type="SUPFAM" id="SSF51045">
    <property type="entry name" value="WW domain"/>
    <property type="match status" value="1"/>
</dbReference>
<dbReference type="InterPro" id="IPR001202">
    <property type="entry name" value="WW_dom"/>
</dbReference>
<feature type="domain" description="WW" evidence="2">
    <location>
        <begin position="57"/>
        <end position="83"/>
    </location>
</feature>
<proteinExistence type="predicted"/>
<evidence type="ECO:0000313" key="4">
    <source>
        <dbReference type="Proteomes" id="UP000481153"/>
    </source>
</evidence>
<dbReference type="VEuPathDB" id="FungiDB:AeMF1_020076"/>
<comment type="caution">
    <text evidence="3">The sequence shown here is derived from an EMBL/GenBank/DDBJ whole genome shotgun (WGS) entry which is preliminary data.</text>
</comment>
<evidence type="ECO:0000256" key="1">
    <source>
        <dbReference type="SAM" id="MobiDB-lite"/>
    </source>
</evidence>
<keyword evidence="4" id="KW-1185">Reference proteome</keyword>
<name>A0A6G0X8Z3_9STRA</name>
<sequence>MMAQGPTKEDEIKCTEYTSSSAAGAAKRDDEPFEFEGEQFWDASSDATSSPAAIEYWGIAYDDDQVYYFQYDTTKTQWEPPSSMIYSDTNEVLLWDPTEQWFYLYEPKSRSSRWFDHFDMPNTLVNNTRPEDTISQATTEELEHNDESTIDPMPLTSSSFHTEDFPQQPRSDGTSGSSNGGGSDHES</sequence>
<reference evidence="3 4" key="1">
    <citation type="submission" date="2019-07" db="EMBL/GenBank/DDBJ databases">
        <title>Genomics analysis of Aphanomyces spp. identifies a new class of oomycete effector associated with host adaptation.</title>
        <authorList>
            <person name="Gaulin E."/>
        </authorList>
    </citation>
    <scope>NUCLEOTIDE SEQUENCE [LARGE SCALE GENOMIC DNA]</scope>
    <source>
        <strain evidence="3 4">ATCC 201684</strain>
    </source>
</reference>
<organism evidence="3 4">
    <name type="scientific">Aphanomyces euteiches</name>
    <dbReference type="NCBI Taxonomy" id="100861"/>
    <lineage>
        <taxon>Eukaryota</taxon>
        <taxon>Sar</taxon>
        <taxon>Stramenopiles</taxon>
        <taxon>Oomycota</taxon>
        <taxon>Saprolegniomycetes</taxon>
        <taxon>Saprolegniales</taxon>
        <taxon>Verrucalvaceae</taxon>
        <taxon>Aphanomyces</taxon>
    </lineage>
</organism>
<dbReference type="AlphaFoldDB" id="A0A6G0X8Z3"/>
<evidence type="ECO:0000259" key="2">
    <source>
        <dbReference type="PROSITE" id="PS50020"/>
    </source>
</evidence>
<accession>A0A6G0X8Z3</accession>
<dbReference type="PROSITE" id="PS01159">
    <property type="entry name" value="WW_DOMAIN_1"/>
    <property type="match status" value="1"/>
</dbReference>
<feature type="region of interest" description="Disordered" evidence="1">
    <location>
        <begin position="1"/>
        <end position="30"/>
    </location>
</feature>
<dbReference type="InterPro" id="IPR036020">
    <property type="entry name" value="WW_dom_sf"/>
</dbReference>
<gene>
    <name evidence="3" type="ORF">Ae201684_007536</name>
</gene>